<proteinExistence type="predicted"/>
<dbReference type="Gene3D" id="1.10.1780.10">
    <property type="entry name" value="Clp, N-terminal domain"/>
    <property type="match status" value="1"/>
</dbReference>
<dbReference type="InterPro" id="IPR036628">
    <property type="entry name" value="Clp_N_dom_sf"/>
</dbReference>
<gene>
    <name evidence="3" type="ORF">HEK616_37900</name>
</gene>
<dbReference type="Pfam" id="PF02861">
    <property type="entry name" value="Clp_N"/>
    <property type="match status" value="1"/>
</dbReference>
<name>A0ABN6QVR6_STRNI</name>
<keyword evidence="1" id="KW-0677">Repeat</keyword>
<accession>A0ABN6QVR6</accession>
<evidence type="ECO:0000256" key="1">
    <source>
        <dbReference type="PROSITE-ProRule" id="PRU01251"/>
    </source>
</evidence>
<dbReference type="PROSITE" id="PS51903">
    <property type="entry name" value="CLP_R"/>
    <property type="match status" value="1"/>
</dbReference>
<keyword evidence="4" id="KW-1185">Reference proteome</keyword>
<evidence type="ECO:0000313" key="3">
    <source>
        <dbReference type="EMBL" id="BDM70303.1"/>
    </source>
</evidence>
<protein>
    <recommendedName>
        <fullName evidence="2">Clp R domain-containing protein</fullName>
    </recommendedName>
</protein>
<dbReference type="SUPFAM" id="SSF81923">
    <property type="entry name" value="Double Clp-N motif"/>
    <property type="match status" value="1"/>
</dbReference>
<dbReference type="InterPro" id="IPR004176">
    <property type="entry name" value="Clp_R_N"/>
</dbReference>
<dbReference type="Proteomes" id="UP001059597">
    <property type="component" value="Chromosome"/>
</dbReference>
<dbReference type="EMBL" id="AP026073">
    <property type="protein sequence ID" value="BDM70303.1"/>
    <property type="molecule type" value="Genomic_DNA"/>
</dbReference>
<organism evidence="3 4">
    <name type="scientific">Streptomyces nigrescens</name>
    <dbReference type="NCBI Taxonomy" id="1920"/>
    <lineage>
        <taxon>Bacteria</taxon>
        <taxon>Bacillati</taxon>
        <taxon>Actinomycetota</taxon>
        <taxon>Actinomycetes</taxon>
        <taxon>Kitasatosporales</taxon>
        <taxon>Streptomycetaceae</taxon>
        <taxon>Streptomyces</taxon>
    </lineage>
</organism>
<evidence type="ECO:0000259" key="2">
    <source>
        <dbReference type="PROSITE" id="PS51903"/>
    </source>
</evidence>
<reference evidence="3" key="1">
    <citation type="submission" date="2022-06" db="EMBL/GenBank/DDBJ databases">
        <title>Complete genome sequence of Streptomyces nigrescens HEK616.</title>
        <authorList>
            <person name="Asamizu S."/>
            <person name="Onaka H."/>
        </authorList>
    </citation>
    <scope>NUCLEOTIDE SEQUENCE</scope>
    <source>
        <strain evidence="3">HEK616</strain>
    </source>
</reference>
<feature type="domain" description="Clp R" evidence="2">
    <location>
        <begin position="108"/>
        <end position="247"/>
    </location>
</feature>
<sequence>MRLDKRELSMRTCLMPLPDLDDLIAEVDRTCDAAHRPGGQEQPDWLALLTVAANLAGQLQALADDLVEDYVEHCRMHGSSWTDIGTALGVTRQAVQQRFQAPHKRYGPETMTDDLRQAMVHVKQAAVHHRNNYIGTEHLLWGLTAEDNTATRLLRAADVSPEDLHKAVGARLSMGASQAAERIAWTPYSRKAIAIAEERAEAAGSAGIDCDHLLLGLAQIGRGVAAGVLSEAGVDAATLDGRPRLCG</sequence>
<evidence type="ECO:0000313" key="4">
    <source>
        <dbReference type="Proteomes" id="UP001059597"/>
    </source>
</evidence>